<gene>
    <name evidence="6" type="ORF">EVOR1521_LOCUS4297</name>
</gene>
<dbReference type="CDD" id="cd00590">
    <property type="entry name" value="RRM_SF"/>
    <property type="match status" value="3"/>
</dbReference>
<feature type="region of interest" description="Disordered" evidence="4">
    <location>
        <begin position="613"/>
        <end position="645"/>
    </location>
</feature>
<feature type="domain" description="RRM" evidence="5">
    <location>
        <begin position="158"/>
        <end position="237"/>
    </location>
</feature>
<dbReference type="Proteomes" id="UP001178507">
    <property type="component" value="Unassembled WGS sequence"/>
</dbReference>
<dbReference type="EMBL" id="CAUJNA010000280">
    <property type="protein sequence ID" value="CAJ1374870.1"/>
    <property type="molecule type" value="Genomic_DNA"/>
</dbReference>
<comment type="caution">
    <text evidence="6">The sequence shown here is derived from an EMBL/GenBank/DDBJ whole genome shotgun (WGS) entry which is preliminary data.</text>
</comment>
<feature type="domain" description="RRM" evidence="5">
    <location>
        <begin position="441"/>
        <end position="531"/>
    </location>
</feature>
<dbReference type="PANTHER" id="PTHR24012">
    <property type="entry name" value="RNA BINDING PROTEIN"/>
    <property type="match status" value="1"/>
</dbReference>
<evidence type="ECO:0000256" key="2">
    <source>
        <dbReference type="ARBA" id="ARBA00022884"/>
    </source>
</evidence>
<evidence type="ECO:0000256" key="3">
    <source>
        <dbReference type="PROSITE-ProRule" id="PRU00176"/>
    </source>
</evidence>
<keyword evidence="2 3" id="KW-0694">RNA-binding</keyword>
<evidence type="ECO:0000313" key="6">
    <source>
        <dbReference type="EMBL" id="CAJ1374870.1"/>
    </source>
</evidence>
<feature type="compositionally biased region" description="Basic residues" evidence="4">
    <location>
        <begin position="981"/>
        <end position="991"/>
    </location>
</feature>
<dbReference type="Gene3D" id="1.20.58.80">
    <property type="entry name" value="Phosphotransferase system, lactose/cellobiose-type IIA subunit"/>
    <property type="match status" value="2"/>
</dbReference>
<organism evidence="6 7">
    <name type="scientific">Effrenium voratum</name>
    <dbReference type="NCBI Taxonomy" id="2562239"/>
    <lineage>
        <taxon>Eukaryota</taxon>
        <taxon>Sar</taxon>
        <taxon>Alveolata</taxon>
        <taxon>Dinophyceae</taxon>
        <taxon>Suessiales</taxon>
        <taxon>Symbiodiniaceae</taxon>
        <taxon>Effrenium</taxon>
    </lineage>
</organism>
<dbReference type="AlphaFoldDB" id="A0AA36HT70"/>
<name>A0AA36HT70_9DINO</name>
<dbReference type="SUPFAM" id="SSF116846">
    <property type="entry name" value="MIT domain"/>
    <property type="match status" value="2"/>
</dbReference>
<feature type="compositionally biased region" description="Basic and acidic residues" evidence="4">
    <location>
        <begin position="993"/>
        <end position="1003"/>
    </location>
</feature>
<dbReference type="InterPro" id="IPR036181">
    <property type="entry name" value="MIT_dom_sf"/>
</dbReference>
<keyword evidence="7" id="KW-1185">Reference proteome</keyword>
<keyword evidence="1" id="KW-0677">Repeat</keyword>
<dbReference type="InterPro" id="IPR000504">
    <property type="entry name" value="RRM_dom"/>
</dbReference>
<dbReference type="SMART" id="SM00360">
    <property type="entry name" value="RRM"/>
    <property type="match status" value="3"/>
</dbReference>
<evidence type="ECO:0000259" key="5">
    <source>
        <dbReference type="PROSITE" id="PS50102"/>
    </source>
</evidence>
<protein>
    <recommendedName>
        <fullName evidence="5">RRM domain-containing protein</fullName>
    </recommendedName>
</protein>
<feature type="compositionally biased region" description="Basic residues" evidence="4">
    <location>
        <begin position="714"/>
        <end position="726"/>
    </location>
</feature>
<feature type="compositionally biased region" description="Basic residues" evidence="4">
    <location>
        <begin position="1057"/>
        <end position="1069"/>
    </location>
</feature>
<feature type="compositionally biased region" description="Basic and acidic residues" evidence="4">
    <location>
        <begin position="909"/>
        <end position="918"/>
    </location>
</feature>
<dbReference type="InterPro" id="IPR035979">
    <property type="entry name" value="RBD_domain_sf"/>
</dbReference>
<reference evidence="6" key="1">
    <citation type="submission" date="2023-08" db="EMBL/GenBank/DDBJ databases">
        <authorList>
            <person name="Chen Y."/>
            <person name="Shah S."/>
            <person name="Dougan E. K."/>
            <person name="Thang M."/>
            <person name="Chan C."/>
        </authorList>
    </citation>
    <scope>NUCLEOTIDE SEQUENCE</scope>
</reference>
<evidence type="ECO:0000256" key="4">
    <source>
        <dbReference type="SAM" id="MobiDB-lite"/>
    </source>
</evidence>
<feature type="region of interest" description="Disordered" evidence="4">
    <location>
        <begin position="670"/>
        <end position="742"/>
    </location>
</feature>
<evidence type="ECO:0000313" key="7">
    <source>
        <dbReference type="Proteomes" id="UP001178507"/>
    </source>
</evidence>
<sequence>MSGMSVQGSQQAMAAALFESVETDVSSRTIRMTNFPANWQNLTEAQLVTKVNALLQTQGALEQPASAMRSQNQLMATATFRDRSSAEKAVKTLHGVDNRTEAEKRRMGHAAARDIDKFAVYLLAGGAAEPEVEGDGVPMLICVDELRQSDGAAVPSAREVFLQDLPVEDYDESQLRDWLRGFGQPEQAFFLKDPDSKQLTGKGYVRFTQHDEAVGLLAAVTEDDEEGPGVQGSWSLSERLCARPGLAEALQARAEPIAMACDFARLQVAGGGLRALGAWALPAAGPLGFALFGEGNLEKLKARLSELLEEAISNPSAFTTPSADSFIPTDCILVRGFPKSWREQQVRLVFALFGGVGTVRFVAESGKRMAYVKLKNRENMPKAVEQLHNTKVGDGELIEECIVTCELFGDVGDSRPLRRTIFLDELKLPKRPEIKVEAEDREVFMKGLPIKDFTEEQLRQWLEGFGTIEEVSLLRDADRKLSAKGYVRFASHRHAESCIQAQASEQDAEEGDVIAWWSESERAMRNAYGPNLHTALASNDGRVFTYLLEKCEVRDVWMQSRLWPPKDPSAPALQGKQVHFVATCTAKQLQGLHAALSAAMQAFYDRRLEKMEEMREANGGSSSSRLPEPRPAWSTPTQSWSLAPGALRPPYWAAGPYGYRDPYGAQPPGPPMPWGWRGPPPPGFGPPVPGPPGLPGPGPPGPQPGPPPPPPERRRSRSRARRRHRERSMGSAAEAMADVGEATRDPKLKELILKGEELVQSGKALKERGDPRGAYEKFYQGLQYLLKVMPGLGEANSPAVLALKANIHGYLDETEKLKMALDSGQAHQAPLPALEDQEELSIERRIERGEALMLAGQRLARSSKLGEAYDKYCAGLKLLLEVMPQLREEDAQASRLRSKISGYLEEAERLKERRDRVAEGAAENGEASKASRPRRRRRRSERGDAPPRSRTPSEAVEGSDRHRRPSGPAYAVLEFMARHSERPRRTRRFRLRTAAEVESREGQRTGLSPAPAPPGDWQGRSPPRDVSPRASRSSRRQGRRREEEETCRPKSALRAPLLRRKSAAKPNRY</sequence>
<dbReference type="PROSITE" id="PS50102">
    <property type="entry name" value="RRM"/>
    <property type="match status" value="3"/>
</dbReference>
<dbReference type="Pfam" id="PF00076">
    <property type="entry name" value="RRM_1"/>
    <property type="match status" value="3"/>
</dbReference>
<accession>A0AA36HT70</accession>
<dbReference type="Gene3D" id="3.30.70.330">
    <property type="match status" value="3"/>
</dbReference>
<dbReference type="GO" id="GO:0003723">
    <property type="term" value="F:RNA binding"/>
    <property type="evidence" value="ECO:0007669"/>
    <property type="project" value="UniProtKB-UniRule"/>
</dbReference>
<evidence type="ECO:0000256" key="1">
    <source>
        <dbReference type="ARBA" id="ARBA00022737"/>
    </source>
</evidence>
<dbReference type="InterPro" id="IPR012677">
    <property type="entry name" value="Nucleotide-bd_a/b_plait_sf"/>
</dbReference>
<dbReference type="SUPFAM" id="SSF54928">
    <property type="entry name" value="RNA-binding domain, RBD"/>
    <property type="match status" value="2"/>
</dbReference>
<proteinExistence type="predicted"/>
<feature type="region of interest" description="Disordered" evidence="4">
    <location>
        <begin position="909"/>
        <end position="1069"/>
    </location>
</feature>
<feature type="compositionally biased region" description="Pro residues" evidence="4">
    <location>
        <begin position="670"/>
        <end position="710"/>
    </location>
</feature>
<feature type="compositionally biased region" description="Basic residues" evidence="4">
    <location>
        <begin position="931"/>
        <end position="940"/>
    </location>
</feature>
<feature type="domain" description="RRM" evidence="5">
    <location>
        <begin position="330"/>
        <end position="399"/>
    </location>
</feature>